<dbReference type="RefSeq" id="WP_013782198.1">
    <property type="nucleotide sequence ID" value="NC_015520.1"/>
</dbReference>
<feature type="transmembrane region" description="Helical" evidence="1">
    <location>
        <begin position="269"/>
        <end position="290"/>
    </location>
</feature>
<feature type="transmembrane region" description="Helical" evidence="1">
    <location>
        <begin position="166"/>
        <end position="190"/>
    </location>
</feature>
<dbReference type="KEGG" id="mas:Mahau_2636"/>
<evidence type="ECO:0000313" key="2">
    <source>
        <dbReference type="EMBL" id="AEE97775.1"/>
    </source>
</evidence>
<dbReference type="eggNOG" id="COG0580">
    <property type="taxonomic scope" value="Bacteria"/>
</dbReference>
<evidence type="ECO:0000313" key="3">
    <source>
        <dbReference type="Proteomes" id="UP000008457"/>
    </source>
</evidence>
<keyword evidence="1" id="KW-0812">Transmembrane</keyword>
<dbReference type="HOGENOM" id="CLU_370015_0_0_9"/>
<dbReference type="OrthoDB" id="2786532at2"/>
<accession>F3ZYK7</accession>
<proteinExistence type="predicted"/>
<protein>
    <submittedName>
        <fullName evidence="2">Uncharacterized protein</fullName>
    </submittedName>
</protein>
<dbReference type="Proteomes" id="UP000008457">
    <property type="component" value="Chromosome"/>
</dbReference>
<sequence>MIKHVASYQWLRTRRWWLCPAVIAVCALMGIFSIMSARSQDATTGMDFIYESTTFLTVAMFIISAAAALAINREADEDSADILWALPVDNASMIFGKFMGIFPLVLASAAAYWLPHAVMITVKWAGSGLSIWYLAGELGFAALLQGAGMVSAAAAGAALGLILRGFWLYGTVIALWMGAFASTITSIWPLYESAPQEHIYKIMFRQLIDWILNGPMMMPNQMPRDLYTTVLYPGILWQRVFYIALALFIAALAAVLIRRRRAAGRAKMVLRTTLSVSLALVICSAAVFFYEQGYGYRKYRDEMAFYDEYYGHFYSNKQPSANAVELPSADYLAEMPLYIDSYDLDVDVTKPPVLSVKAALNLRNVGDDTMENPLITLWHGFNVTSASADGKKLTAKRVGDGVYLEGLSLNAGASAHIDMEYTGSAEWWGIYYLHPRLNAFTDKYGFILPADYGWYPLTVPLPLMKTTDSGGFSENGWGVSLTGVSQIVPLGLTNEMDEKSPATNGNIDPWQRQSYFTVTVHKDNASPVVSSIGEAQNPCEKDVRIAGKGHYLTLICWPLERVDVDGSALYRPPEYKGDEGKYPVTVMNDTWKWFGISGRKAVGVIMPPFNGDRYMPELVDGAQGFYMAAREAMGYEQDFFYGVMTGRAQNGGSGEYILYAIYPEWRKWKYTGSYDVEDIKGYIEDIDGFSISDADKIMKWFASHDDAAAQATLHELYMKAQKQPLSVEDIKEAFGL</sequence>
<dbReference type="Pfam" id="PF12730">
    <property type="entry name" value="ABC2_membrane_4"/>
    <property type="match status" value="1"/>
</dbReference>
<reference evidence="3" key="1">
    <citation type="submission" date="2010-11" db="EMBL/GenBank/DDBJ databases">
        <title>The complete genome of Mahella australiensis DSM 15567.</title>
        <authorList>
            <consortium name="US DOE Joint Genome Institute (JGI-PGF)"/>
            <person name="Lucas S."/>
            <person name="Copeland A."/>
            <person name="Lapidus A."/>
            <person name="Bruce D."/>
            <person name="Goodwin L."/>
            <person name="Pitluck S."/>
            <person name="Kyrpides N."/>
            <person name="Mavromatis K."/>
            <person name="Pagani I."/>
            <person name="Ivanova N."/>
            <person name="Teshima H."/>
            <person name="Brettin T."/>
            <person name="Detter J.C."/>
            <person name="Han C."/>
            <person name="Tapia R."/>
            <person name="Land M."/>
            <person name="Hauser L."/>
            <person name="Markowitz V."/>
            <person name="Cheng J.-F."/>
            <person name="Hugenholtz P."/>
            <person name="Woyke T."/>
            <person name="Wu D."/>
            <person name="Spring S."/>
            <person name="Pukall R."/>
            <person name="Steenblock K."/>
            <person name="Schneider S."/>
            <person name="Klenk H.-P."/>
            <person name="Eisen J.A."/>
        </authorList>
    </citation>
    <scope>NUCLEOTIDE SEQUENCE [LARGE SCALE GENOMIC DNA]</scope>
    <source>
        <strain evidence="3">DSM 15567 / CIP 107919 / 50-1 BON</strain>
    </source>
</reference>
<keyword evidence="1" id="KW-0472">Membrane</keyword>
<feature type="transmembrane region" description="Helical" evidence="1">
    <location>
        <begin position="134"/>
        <end position="160"/>
    </location>
</feature>
<feature type="transmembrane region" description="Helical" evidence="1">
    <location>
        <begin position="48"/>
        <end position="71"/>
    </location>
</feature>
<feature type="transmembrane region" description="Helical" evidence="1">
    <location>
        <begin position="91"/>
        <end position="114"/>
    </location>
</feature>
<reference evidence="2 3" key="2">
    <citation type="journal article" date="2011" name="Stand. Genomic Sci.">
        <title>Complete genome sequence of Mahella australiensis type strain (50-1 BON).</title>
        <authorList>
            <person name="Sikorski J."/>
            <person name="Teshima H."/>
            <person name="Nolan M."/>
            <person name="Lucas S."/>
            <person name="Hammon N."/>
            <person name="Deshpande S."/>
            <person name="Cheng J.F."/>
            <person name="Pitluck S."/>
            <person name="Liolios K."/>
            <person name="Pagani I."/>
            <person name="Ivanova N."/>
            <person name="Huntemann M."/>
            <person name="Mavromatis K."/>
            <person name="Ovchinikova G."/>
            <person name="Pati A."/>
            <person name="Tapia R."/>
            <person name="Han C."/>
            <person name="Goodwin L."/>
            <person name="Chen A."/>
            <person name="Palaniappan K."/>
            <person name="Land M."/>
            <person name="Hauser L."/>
            <person name="Ngatchou-Djao O.D."/>
            <person name="Rohde M."/>
            <person name="Pukall R."/>
            <person name="Spring S."/>
            <person name="Abt B."/>
            <person name="Goker M."/>
            <person name="Detter J.C."/>
            <person name="Woyke T."/>
            <person name="Bristow J."/>
            <person name="Markowitz V."/>
            <person name="Hugenholtz P."/>
            <person name="Eisen J.A."/>
            <person name="Kyrpides N.C."/>
            <person name="Klenk H.P."/>
            <person name="Lapidus A."/>
        </authorList>
    </citation>
    <scope>NUCLEOTIDE SEQUENCE [LARGE SCALE GENOMIC DNA]</scope>
    <source>
        <strain evidence="3">DSM 15567 / CIP 107919 / 50-1 BON</strain>
    </source>
</reference>
<name>F3ZYK7_MAHA5</name>
<feature type="transmembrane region" description="Helical" evidence="1">
    <location>
        <begin position="15"/>
        <end position="36"/>
    </location>
</feature>
<dbReference type="STRING" id="697281.Mahau_2636"/>
<dbReference type="AlphaFoldDB" id="F3ZYK7"/>
<organism evidence="2 3">
    <name type="scientific">Mahella australiensis (strain DSM 15567 / CIP 107919 / 50-1 BON)</name>
    <dbReference type="NCBI Taxonomy" id="697281"/>
    <lineage>
        <taxon>Bacteria</taxon>
        <taxon>Bacillati</taxon>
        <taxon>Bacillota</taxon>
        <taxon>Clostridia</taxon>
        <taxon>Thermoanaerobacterales</taxon>
        <taxon>Thermoanaerobacterales Family IV. Incertae Sedis</taxon>
        <taxon>Mahella</taxon>
    </lineage>
</organism>
<keyword evidence="1" id="KW-1133">Transmembrane helix</keyword>
<keyword evidence="3" id="KW-1185">Reference proteome</keyword>
<feature type="transmembrane region" description="Helical" evidence="1">
    <location>
        <begin position="239"/>
        <end position="257"/>
    </location>
</feature>
<dbReference type="EMBL" id="CP002360">
    <property type="protein sequence ID" value="AEE97775.1"/>
    <property type="molecule type" value="Genomic_DNA"/>
</dbReference>
<evidence type="ECO:0000256" key="1">
    <source>
        <dbReference type="SAM" id="Phobius"/>
    </source>
</evidence>
<gene>
    <name evidence="2" type="ordered locus">Mahau_2636</name>
</gene>